<dbReference type="AlphaFoldDB" id="A0A292PTR5"/>
<dbReference type="Proteomes" id="UP001412239">
    <property type="component" value="Unassembled WGS sequence"/>
</dbReference>
<keyword evidence="4" id="KW-1185">Reference proteome</keyword>
<evidence type="ECO:0000259" key="2">
    <source>
        <dbReference type="PROSITE" id="PS50127"/>
    </source>
</evidence>
<proteinExistence type="predicted"/>
<dbReference type="InterPro" id="IPR000608">
    <property type="entry name" value="UBC"/>
</dbReference>
<dbReference type="PROSITE" id="PS50127">
    <property type="entry name" value="UBC_2"/>
    <property type="match status" value="1"/>
</dbReference>
<keyword evidence="1" id="KW-0732">Signal</keyword>
<gene>
    <name evidence="3" type="ORF">GSTUAT00006047001</name>
</gene>
<feature type="chain" id="PRO_5012245682" description="UBC core domain-containing protein" evidence="1">
    <location>
        <begin position="27"/>
        <end position="54"/>
    </location>
</feature>
<accession>A0A292PTR5</accession>
<feature type="non-terminal residue" evidence="3">
    <location>
        <position position="1"/>
    </location>
</feature>
<protein>
    <recommendedName>
        <fullName evidence="2">UBC core domain-containing protein</fullName>
    </recommendedName>
</protein>
<sequence length="54" mass="6029">SERLSPAQPIFTVLIAMLLLLDDTDASSAANFDAGVRTRKEPEKYKKVVKEHVE</sequence>
<evidence type="ECO:0000313" key="4">
    <source>
        <dbReference type="Proteomes" id="UP001412239"/>
    </source>
</evidence>
<feature type="non-terminal residue" evidence="3">
    <location>
        <position position="54"/>
    </location>
</feature>
<reference evidence="3" key="1">
    <citation type="submission" date="2015-10" db="EMBL/GenBank/DDBJ databases">
        <authorList>
            <person name="Regsiter A."/>
            <person name="william w."/>
        </authorList>
    </citation>
    <scope>NUCLEOTIDE SEQUENCE</scope>
    <source>
        <strain evidence="3">Montdore</strain>
    </source>
</reference>
<dbReference type="SUPFAM" id="SSF54495">
    <property type="entry name" value="UBC-like"/>
    <property type="match status" value="1"/>
</dbReference>
<evidence type="ECO:0000313" key="3">
    <source>
        <dbReference type="EMBL" id="CUS09857.1"/>
    </source>
</evidence>
<organism evidence="3 4">
    <name type="scientific">Tuber aestivum</name>
    <name type="common">summer truffle</name>
    <dbReference type="NCBI Taxonomy" id="59557"/>
    <lineage>
        <taxon>Eukaryota</taxon>
        <taxon>Fungi</taxon>
        <taxon>Dikarya</taxon>
        <taxon>Ascomycota</taxon>
        <taxon>Pezizomycotina</taxon>
        <taxon>Pezizomycetes</taxon>
        <taxon>Pezizales</taxon>
        <taxon>Tuberaceae</taxon>
        <taxon>Tuber</taxon>
    </lineage>
</organism>
<dbReference type="Gene3D" id="3.10.110.10">
    <property type="entry name" value="Ubiquitin Conjugating Enzyme"/>
    <property type="match status" value="1"/>
</dbReference>
<feature type="signal peptide" evidence="1">
    <location>
        <begin position="1"/>
        <end position="26"/>
    </location>
</feature>
<name>A0A292PTR5_9PEZI</name>
<dbReference type="InterPro" id="IPR016135">
    <property type="entry name" value="UBQ-conjugating_enzyme/RWD"/>
</dbReference>
<feature type="domain" description="UBC core" evidence="2">
    <location>
        <begin position="1"/>
        <end position="54"/>
    </location>
</feature>
<dbReference type="EMBL" id="LN891067">
    <property type="protein sequence ID" value="CUS09857.1"/>
    <property type="molecule type" value="Genomic_DNA"/>
</dbReference>
<evidence type="ECO:0000256" key="1">
    <source>
        <dbReference type="SAM" id="SignalP"/>
    </source>
</evidence>